<gene>
    <name evidence="2" type="ORF">SAMN05444364_11258</name>
</gene>
<dbReference type="AlphaFoldDB" id="A0AAX2F3R8"/>
<keyword evidence="1" id="KW-1133">Transmembrane helix</keyword>
<protein>
    <submittedName>
        <fullName evidence="2">Uncharacterized protein</fullName>
    </submittedName>
</protein>
<keyword evidence="3" id="KW-1185">Reference proteome</keyword>
<evidence type="ECO:0000256" key="1">
    <source>
        <dbReference type="SAM" id="Phobius"/>
    </source>
</evidence>
<accession>A0AAX2F3R8</accession>
<proteinExistence type="predicted"/>
<name>A0AAX2F3R8_9BACT</name>
<reference evidence="2 3" key="1">
    <citation type="submission" date="2016-11" db="EMBL/GenBank/DDBJ databases">
        <authorList>
            <person name="Varghese N."/>
            <person name="Submissions S."/>
        </authorList>
    </citation>
    <scope>NUCLEOTIDE SEQUENCE [LARGE SCALE GENOMIC DNA]</scope>
    <source>
        <strain evidence="2 3">DSM 22613</strain>
    </source>
</reference>
<feature type="transmembrane region" description="Helical" evidence="1">
    <location>
        <begin position="20"/>
        <end position="44"/>
    </location>
</feature>
<sequence length="48" mass="5773">MKVGKDCYESIDNNISFLPVIFTFVVIITYCNCKWNSMLVYLFYNFFK</sequence>
<evidence type="ECO:0000313" key="2">
    <source>
        <dbReference type="EMBL" id="SHF83519.1"/>
    </source>
</evidence>
<evidence type="ECO:0000313" key="3">
    <source>
        <dbReference type="Proteomes" id="UP000184105"/>
    </source>
</evidence>
<organism evidence="2 3">
    <name type="scientific">Prevotella scopos JCM 17725</name>
    <dbReference type="NCBI Taxonomy" id="1236518"/>
    <lineage>
        <taxon>Bacteria</taxon>
        <taxon>Pseudomonadati</taxon>
        <taxon>Bacteroidota</taxon>
        <taxon>Bacteroidia</taxon>
        <taxon>Bacteroidales</taxon>
        <taxon>Prevotellaceae</taxon>
        <taxon>Prevotella</taxon>
    </lineage>
</organism>
<dbReference type="EMBL" id="FQWA01000012">
    <property type="protein sequence ID" value="SHF83519.1"/>
    <property type="molecule type" value="Genomic_DNA"/>
</dbReference>
<keyword evidence="1" id="KW-0812">Transmembrane</keyword>
<dbReference type="Proteomes" id="UP000184105">
    <property type="component" value="Unassembled WGS sequence"/>
</dbReference>
<keyword evidence="1" id="KW-0472">Membrane</keyword>
<comment type="caution">
    <text evidence="2">The sequence shown here is derived from an EMBL/GenBank/DDBJ whole genome shotgun (WGS) entry which is preliminary data.</text>
</comment>